<protein>
    <submittedName>
        <fullName evidence="3">Uncharacterized protein</fullName>
    </submittedName>
</protein>
<proteinExistence type="predicted"/>
<feature type="transmembrane region" description="Helical" evidence="2">
    <location>
        <begin position="69"/>
        <end position="89"/>
    </location>
</feature>
<organism evidence="3 4">
    <name type="scientific">Natrarchaeobius chitinivorans</name>
    <dbReference type="NCBI Taxonomy" id="1679083"/>
    <lineage>
        <taxon>Archaea</taxon>
        <taxon>Methanobacteriati</taxon>
        <taxon>Methanobacteriota</taxon>
        <taxon>Stenosarchaea group</taxon>
        <taxon>Halobacteria</taxon>
        <taxon>Halobacteriales</taxon>
        <taxon>Natrialbaceae</taxon>
        <taxon>Natrarchaeobius</taxon>
    </lineage>
</organism>
<evidence type="ECO:0000313" key="3">
    <source>
        <dbReference type="EMBL" id="RQH00889.1"/>
    </source>
</evidence>
<evidence type="ECO:0000313" key="4">
    <source>
        <dbReference type="Proteomes" id="UP000281431"/>
    </source>
</evidence>
<keyword evidence="2" id="KW-0472">Membrane</keyword>
<evidence type="ECO:0000256" key="2">
    <source>
        <dbReference type="SAM" id="Phobius"/>
    </source>
</evidence>
<keyword evidence="4" id="KW-1185">Reference proteome</keyword>
<feature type="transmembrane region" description="Helical" evidence="2">
    <location>
        <begin position="39"/>
        <end position="63"/>
    </location>
</feature>
<sequence length="111" mass="11231">MSSRESDTTVENDVFSRGAVSDTTPYFGSGRRKISITTAVVSVTLRPSVAVAVALGPSVAVAIDSALEPFGTVAVVAAVLVVLIVPHVLGTDVGSAVSALADAGIPFEDPY</sequence>
<reference evidence="3 4" key="1">
    <citation type="submission" date="2018-10" db="EMBL/GenBank/DDBJ databases">
        <title>Natrarchaeobius chitinivorans gen. nov., sp. nov., and Natrarchaeobius haloalkaliphilus sp. nov., alkaliphilic, chitin-utilizing haloarchaea from hypersaline alkaline lakes.</title>
        <authorList>
            <person name="Sorokin D.Y."/>
            <person name="Elcheninov A.G."/>
            <person name="Kostrikina N.A."/>
            <person name="Bale N.J."/>
            <person name="Sinninghe Damste J.S."/>
            <person name="Khijniak T.V."/>
            <person name="Kublanov I.V."/>
            <person name="Toshchakov S.V."/>
        </authorList>
    </citation>
    <scope>NUCLEOTIDE SEQUENCE [LARGE SCALE GENOMIC DNA]</scope>
    <source>
        <strain evidence="3 4">AArcht7</strain>
    </source>
</reference>
<accession>A0A3N6MAT5</accession>
<comment type="caution">
    <text evidence="3">The sequence shown here is derived from an EMBL/GenBank/DDBJ whole genome shotgun (WGS) entry which is preliminary data.</text>
</comment>
<keyword evidence="2" id="KW-0812">Transmembrane</keyword>
<name>A0A3N6MAT5_NATCH</name>
<feature type="region of interest" description="Disordered" evidence="1">
    <location>
        <begin position="1"/>
        <end position="27"/>
    </location>
</feature>
<dbReference type="Proteomes" id="UP000281431">
    <property type="component" value="Unassembled WGS sequence"/>
</dbReference>
<dbReference type="EMBL" id="REFZ01000005">
    <property type="protein sequence ID" value="RQH00889.1"/>
    <property type="molecule type" value="Genomic_DNA"/>
</dbReference>
<evidence type="ECO:0000256" key="1">
    <source>
        <dbReference type="SAM" id="MobiDB-lite"/>
    </source>
</evidence>
<gene>
    <name evidence="3" type="ORF">EA472_09690</name>
</gene>
<keyword evidence="2" id="KW-1133">Transmembrane helix</keyword>
<dbReference type="AlphaFoldDB" id="A0A3N6MAT5"/>